<dbReference type="PANTHER" id="PTHR23110:SF111">
    <property type="entry name" value="LONGITUDINALS LACKING PROTEIN, ISOFORMS F_I_K_T"/>
    <property type="match status" value="1"/>
</dbReference>
<dbReference type="PANTHER" id="PTHR23110">
    <property type="entry name" value="BTB DOMAIN TRANSCRIPTION FACTOR"/>
    <property type="match status" value="1"/>
</dbReference>
<sequence>MDGGLLSLKWNNHRSTFFYVLSNVRKKECYTDVTLACDGKFYPVHKLVLSTCSEYFEQMFEQTQCKHPVIVLKDIRSEELESLLSYMYVGEVNVVQEKLSGLIKAAECLRIKGLAVPDEEPATTKSSGGSREKRTSDNSLSSEAKRRRQDDGSSSQRQTSSREETSRRRADQSSSNKFNRNNASSSSSSVNSSRENRDSVSDHRTTSRDASEPNELHHAQQDNDIELKAEELPDAHEDLPSEVPPEDPGDAVKQEPLDLDAVYLSDSNSASDTKDMLVEDSFGEADGQQHFMDELLGQNSASDQHGMGDYGEGGEGSSSSSAATNQQQQHMGCEVDGEDEERGVVDEEDCQVPIRDEALASAPPTSMIQIKNSSASSFSKQTLHSPTRPITQKHRSFLLSEIFASQRATQFQRSKASASDQLSEYRLALYRDCDATNLSASKSGRSSVHVSSASSSRAPPAILESTVHVDQANSYKRYQCSLCGHSSLQKKDLVKHTRIHTGEKPFKCRYCEYRSTQSSNVNTHVKRVHPETLVADLSSLGSDLVPVTTSLNLF</sequence>
<keyword evidence="11" id="KW-0238">DNA-binding</keyword>
<gene>
    <name evidence="20" type="primary">LOC108679110</name>
</gene>
<evidence type="ECO:0000259" key="17">
    <source>
        <dbReference type="PROSITE" id="PS50097"/>
    </source>
</evidence>
<dbReference type="FunFam" id="3.30.160.60:FF:000075">
    <property type="entry name" value="Putative zinc finger protein 536"/>
    <property type="match status" value="1"/>
</dbReference>
<proteinExistence type="inferred from homology"/>
<dbReference type="PROSITE" id="PS50097">
    <property type="entry name" value="BTB"/>
    <property type="match status" value="1"/>
</dbReference>
<dbReference type="Pfam" id="PF00651">
    <property type="entry name" value="BTB"/>
    <property type="match status" value="1"/>
</dbReference>
<dbReference type="GO" id="GO:0045467">
    <property type="term" value="P:R7 cell development"/>
    <property type="evidence" value="ECO:0007669"/>
    <property type="project" value="UniProtKB-ARBA"/>
</dbReference>
<protein>
    <submittedName>
        <fullName evidence="20">Protein tramtrack, beta isoform isoform X2</fullName>
    </submittedName>
</protein>
<dbReference type="AlphaFoldDB" id="A0A8B7PBQ6"/>
<name>A0A8B7PBQ6_HYAAZ</name>
<evidence type="ECO:0000256" key="1">
    <source>
        <dbReference type="ARBA" id="ARBA00004123"/>
    </source>
</evidence>
<dbReference type="FunFam" id="3.30.160.60:FF:001370">
    <property type="entry name" value="Zinc finger protein"/>
    <property type="match status" value="1"/>
</dbReference>
<dbReference type="GO" id="GO:0045476">
    <property type="term" value="P:nurse cell apoptotic process"/>
    <property type="evidence" value="ECO:0007669"/>
    <property type="project" value="UniProtKB-ARBA"/>
</dbReference>
<comment type="similarity">
    <text evidence="2">Belongs to the krueppel C2H2-type zinc-finger protein family.</text>
</comment>
<feature type="region of interest" description="Disordered" evidence="16">
    <location>
        <begin position="299"/>
        <end position="346"/>
    </location>
</feature>
<dbReference type="GO" id="GO:0003690">
    <property type="term" value="F:double-stranded DNA binding"/>
    <property type="evidence" value="ECO:0007669"/>
    <property type="project" value="UniProtKB-ARBA"/>
</dbReference>
<comment type="subcellular location">
    <subcellularLocation>
        <location evidence="1">Nucleus</location>
    </subcellularLocation>
</comment>
<evidence type="ECO:0000256" key="7">
    <source>
        <dbReference type="ARBA" id="ARBA00022782"/>
    </source>
</evidence>
<feature type="domain" description="C2H2-type" evidence="18">
    <location>
        <begin position="478"/>
        <end position="505"/>
    </location>
</feature>
<evidence type="ECO:0000256" key="9">
    <source>
        <dbReference type="ARBA" id="ARBA00022902"/>
    </source>
</evidence>
<evidence type="ECO:0000313" key="20">
    <source>
        <dbReference type="RefSeq" id="XP_018023127.1"/>
    </source>
</evidence>
<feature type="compositionally biased region" description="Low complexity" evidence="16">
    <location>
        <begin position="173"/>
        <end position="193"/>
    </location>
</feature>
<dbReference type="OrthoDB" id="6413564at2759"/>
<keyword evidence="19" id="KW-1185">Reference proteome</keyword>
<keyword evidence="6 15" id="KW-0863">Zinc-finger</keyword>
<evidence type="ECO:0000256" key="15">
    <source>
        <dbReference type="PROSITE-ProRule" id="PRU00042"/>
    </source>
</evidence>
<dbReference type="Gene3D" id="3.30.710.10">
    <property type="entry name" value="Potassium Channel Kv1.1, Chain A"/>
    <property type="match status" value="1"/>
</dbReference>
<evidence type="ECO:0000256" key="11">
    <source>
        <dbReference type="ARBA" id="ARBA00023125"/>
    </source>
</evidence>
<dbReference type="Proteomes" id="UP000694843">
    <property type="component" value="Unplaced"/>
</dbReference>
<dbReference type="KEGG" id="hazt:108679110"/>
<feature type="compositionally biased region" description="Basic and acidic residues" evidence="16">
    <location>
        <begin position="194"/>
        <end position="239"/>
    </location>
</feature>
<evidence type="ECO:0000256" key="5">
    <source>
        <dbReference type="ARBA" id="ARBA00022737"/>
    </source>
</evidence>
<dbReference type="GO" id="GO:0006357">
    <property type="term" value="P:regulation of transcription by RNA polymerase II"/>
    <property type="evidence" value="ECO:0007669"/>
    <property type="project" value="TreeGrafter"/>
</dbReference>
<evidence type="ECO:0000256" key="12">
    <source>
        <dbReference type="ARBA" id="ARBA00023163"/>
    </source>
</evidence>
<reference evidence="20" key="1">
    <citation type="submission" date="2025-08" db="UniProtKB">
        <authorList>
            <consortium name="RefSeq"/>
        </authorList>
    </citation>
    <scope>IDENTIFICATION</scope>
    <source>
        <tissue evidence="20">Whole organism</tissue>
    </source>
</reference>
<dbReference type="CDD" id="cd18315">
    <property type="entry name" value="BTB_POZ_BAB-like"/>
    <property type="match status" value="1"/>
</dbReference>
<keyword evidence="8" id="KW-0862">Zinc</keyword>
<dbReference type="GeneID" id="108679110"/>
<keyword evidence="7" id="KW-0221">Differentiation</keyword>
<dbReference type="InterPro" id="IPR059059">
    <property type="entry name" value="Znf-C2H2_7th_ZNF462"/>
</dbReference>
<dbReference type="GO" id="GO:0048813">
    <property type="term" value="P:dendrite morphogenesis"/>
    <property type="evidence" value="ECO:0007669"/>
    <property type="project" value="UniProtKB-ARBA"/>
</dbReference>
<dbReference type="InterPro" id="IPR013087">
    <property type="entry name" value="Znf_C2H2_type"/>
</dbReference>
<dbReference type="PROSITE" id="PS50157">
    <property type="entry name" value="ZINC_FINGER_C2H2_2"/>
    <property type="match status" value="1"/>
</dbReference>
<evidence type="ECO:0000256" key="8">
    <source>
        <dbReference type="ARBA" id="ARBA00022833"/>
    </source>
</evidence>
<dbReference type="GO" id="GO:0008406">
    <property type="term" value="P:gonad development"/>
    <property type="evidence" value="ECO:0007669"/>
    <property type="project" value="UniProtKB-ARBA"/>
</dbReference>
<dbReference type="SUPFAM" id="SSF57667">
    <property type="entry name" value="beta-beta-alpha zinc fingers"/>
    <property type="match status" value="1"/>
</dbReference>
<dbReference type="InterPro" id="IPR011333">
    <property type="entry name" value="SKP1/BTB/POZ_sf"/>
</dbReference>
<keyword evidence="10" id="KW-0805">Transcription regulation</keyword>
<dbReference type="GO" id="GO:0016199">
    <property type="term" value="P:axon midline choice point recognition"/>
    <property type="evidence" value="ECO:0007669"/>
    <property type="project" value="UniProtKB-ARBA"/>
</dbReference>
<keyword evidence="12" id="KW-0804">Transcription</keyword>
<evidence type="ECO:0000256" key="16">
    <source>
        <dbReference type="SAM" id="MobiDB-lite"/>
    </source>
</evidence>
<evidence type="ECO:0000313" key="19">
    <source>
        <dbReference type="Proteomes" id="UP000694843"/>
    </source>
</evidence>
<dbReference type="GO" id="GO:0035167">
    <property type="term" value="P:larval lymph gland hemopoiesis"/>
    <property type="evidence" value="ECO:0007669"/>
    <property type="project" value="UniProtKB-ARBA"/>
</dbReference>
<dbReference type="SMART" id="SM00225">
    <property type="entry name" value="BTB"/>
    <property type="match status" value="1"/>
</dbReference>
<dbReference type="InterPro" id="IPR051095">
    <property type="entry name" value="Dros_DevTransReg"/>
</dbReference>
<dbReference type="GO" id="GO:0007464">
    <property type="term" value="P:R3/R4 cell fate commitment"/>
    <property type="evidence" value="ECO:0007669"/>
    <property type="project" value="UniProtKB-ARBA"/>
</dbReference>
<dbReference type="InterPro" id="IPR000210">
    <property type="entry name" value="BTB/POZ_dom"/>
</dbReference>
<keyword evidence="13" id="KW-0539">Nucleus</keyword>
<dbReference type="SUPFAM" id="SSF54695">
    <property type="entry name" value="POZ domain"/>
    <property type="match status" value="1"/>
</dbReference>
<dbReference type="Gene3D" id="3.30.160.60">
    <property type="entry name" value="Classic Zinc Finger"/>
    <property type="match status" value="2"/>
</dbReference>
<evidence type="ECO:0000256" key="2">
    <source>
        <dbReference type="ARBA" id="ARBA00006991"/>
    </source>
</evidence>
<dbReference type="InterPro" id="IPR036236">
    <property type="entry name" value="Znf_C2H2_sf"/>
</dbReference>
<evidence type="ECO:0000256" key="3">
    <source>
        <dbReference type="ARBA" id="ARBA00022473"/>
    </source>
</evidence>
<evidence type="ECO:0000256" key="10">
    <source>
        <dbReference type="ARBA" id="ARBA00023015"/>
    </source>
</evidence>
<feature type="compositionally biased region" description="Acidic residues" evidence="16">
    <location>
        <begin position="335"/>
        <end position="346"/>
    </location>
</feature>
<dbReference type="RefSeq" id="XP_018023127.1">
    <property type="nucleotide sequence ID" value="XM_018167638.2"/>
</dbReference>
<evidence type="ECO:0000256" key="14">
    <source>
        <dbReference type="ARBA" id="ARBA00037382"/>
    </source>
</evidence>
<organism evidence="19 20">
    <name type="scientific">Hyalella azteca</name>
    <name type="common">Amphipod</name>
    <dbReference type="NCBI Taxonomy" id="294128"/>
    <lineage>
        <taxon>Eukaryota</taxon>
        <taxon>Metazoa</taxon>
        <taxon>Ecdysozoa</taxon>
        <taxon>Arthropoda</taxon>
        <taxon>Crustacea</taxon>
        <taxon>Multicrustacea</taxon>
        <taxon>Malacostraca</taxon>
        <taxon>Eumalacostraca</taxon>
        <taxon>Peracarida</taxon>
        <taxon>Amphipoda</taxon>
        <taxon>Senticaudata</taxon>
        <taxon>Talitrida</taxon>
        <taxon>Talitroidea</taxon>
        <taxon>Hyalellidae</taxon>
        <taxon>Hyalella</taxon>
    </lineage>
</organism>
<feature type="region of interest" description="Disordered" evidence="16">
    <location>
        <begin position="119"/>
        <end position="275"/>
    </location>
</feature>
<keyword evidence="5" id="KW-0677">Repeat</keyword>
<dbReference type="GO" id="GO:0005634">
    <property type="term" value="C:nucleus"/>
    <property type="evidence" value="ECO:0007669"/>
    <property type="project" value="UniProtKB-SubCell"/>
</dbReference>
<feature type="compositionally biased region" description="Basic and acidic residues" evidence="16">
    <location>
        <begin position="160"/>
        <end position="171"/>
    </location>
</feature>
<feature type="domain" description="BTB" evidence="17">
    <location>
        <begin position="31"/>
        <end position="96"/>
    </location>
</feature>
<evidence type="ECO:0000256" key="6">
    <source>
        <dbReference type="ARBA" id="ARBA00022771"/>
    </source>
</evidence>
<dbReference type="SMART" id="SM00355">
    <property type="entry name" value="ZnF_C2H2"/>
    <property type="match status" value="2"/>
</dbReference>
<evidence type="ECO:0000259" key="18">
    <source>
        <dbReference type="PROSITE" id="PS50157"/>
    </source>
</evidence>
<evidence type="ECO:0000256" key="4">
    <source>
        <dbReference type="ARBA" id="ARBA00022723"/>
    </source>
</evidence>
<comment type="function">
    <text evidence="14">Putative transcription factor required for axon growth and guidance in the central and peripheral nervous systems. Repels CNS axons away from the midline by promoting the expression of the midline repellent sli and its receptor robo.</text>
</comment>
<keyword evidence="3" id="KW-0217">Developmental protein</keyword>
<evidence type="ECO:0000256" key="13">
    <source>
        <dbReference type="ARBA" id="ARBA00023242"/>
    </source>
</evidence>
<dbReference type="GO" id="GO:0007526">
    <property type="term" value="P:larval somatic muscle development"/>
    <property type="evidence" value="ECO:0007669"/>
    <property type="project" value="UniProtKB-ARBA"/>
</dbReference>
<keyword evidence="9" id="KW-0524">Neurogenesis</keyword>
<dbReference type="GO" id="GO:0008270">
    <property type="term" value="F:zinc ion binding"/>
    <property type="evidence" value="ECO:0007669"/>
    <property type="project" value="UniProtKB-KW"/>
</dbReference>
<dbReference type="Pfam" id="PF23225">
    <property type="entry name" value="zf-C2H2_7th_ZNF462"/>
    <property type="match status" value="1"/>
</dbReference>
<accession>A0A8B7PBQ6</accession>
<keyword evidence="4" id="KW-0479">Metal-binding</keyword>